<dbReference type="EMBL" id="CAJVQB010002348">
    <property type="protein sequence ID" value="CAG8571409.1"/>
    <property type="molecule type" value="Genomic_DNA"/>
</dbReference>
<accession>A0ABN7UDS2</accession>
<comment type="caution">
    <text evidence="2">The sequence shown here is derived from an EMBL/GenBank/DDBJ whole genome shotgun (WGS) entry which is preliminary data.</text>
</comment>
<gene>
    <name evidence="2" type="ORF">GMARGA_LOCUS5504</name>
</gene>
<proteinExistence type="predicted"/>
<dbReference type="Proteomes" id="UP000789901">
    <property type="component" value="Unassembled WGS sequence"/>
</dbReference>
<sequence>MKKKLYWISGILAFLVVIIAVIAFITSVPSYTSMSSSSFNNPQSNQTYKVSNYSATAAGTITVEAMIIAAEYNNQNNPAANWKFVW</sequence>
<feature type="transmembrane region" description="Helical" evidence="1">
    <location>
        <begin position="6"/>
        <end position="28"/>
    </location>
</feature>
<keyword evidence="3" id="KW-1185">Reference proteome</keyword>
<protein>
    <submittedName>
        <fullName evidence="2">44164_t:CDS:1</fullName>
    </submittedName>
</protein>
<name>A0ABN7UDS2_GIGMA</name>
<keyword evidence="1" id="KW-0472">Membrane</keyword>
<keyword evidence="1" id="KW-1133">Transmembrane helix</keyword>
<organism evidence="2 3">
    <name type="scientific">Gigaspora margarita</name>
    <dbReference type="NCBI Taxonomy" id="4874"/>
    <lineage>
        <taxon>Eukaryota</taxon>
        <taxon>Fungi</taxon>
        <taxon>Fungi incertae sedis</taxon>
        <taxon>Mucoromycota</taxon>
        <taxon>Glomeromycotina</taxon>
        <taxon>Glomeromycetes</taxon>
        <taxon>Diversisporales</taxon>
        <taxon>Gigasporaceae</taxon>
        <taxon>Gigaspora</taxon>
    </lineage>
</organism>
<evidence type="ECO:0000256" key="1">
    <source>
        <dbReference type="SAM" id="Phobius"/>
    </source>
</evidence>
<reference evidence="2 3" key="1">
    <citation type="submission" date="2021-06" db="EMBL/GenBank/DDBJ databases">
        <authorList>
            <person name="Kallberg Y."/>
            <person name="Tangrot J."/>
            <person name="Rosling A."/>
        </authorList>
    </citation>
    <scope>NUCLEOTIDE SEQUENCE [LARGE SCALE GENOMIC DNA]</scope>
    <source>
        <strain evidence="2 3">120-4 pot B 10/14</strain>
    </source>
</reference>
<evidence type="ECO:0000313" key="3">
    <source>
        <dbReference type="Proteomes" id="UP000789901"/>
    </source>
</evidence>
<keyword evidence="1" id="KW-0812">Transmembrane</keyword>
<evidence type="ECO:0000313" key="2">
    <source>
        <dbReference type="EMBL" id="CAG8571409.1"/>
    </source>
</evidence>